<dbReference type="AlphaFoldDB" id="A0A401FSN3"/>
<comment type="caution">
    <text evidence="2">The sequence shown here is derived from an EMBL/GenBank/DDBJ whole genome shotgun (WGS) entry which is preliminary data.</text>
</comment>
<dbReference type="EMBL" id="BEXT01000001">
    <property type="protein sequence ID" value="GBC59966.1"/>
    <property type="molecule type" value="Genomic_DNA"/>
</dbReference>
<proteinExistence type="predicted"/>
<reference evidence="3" key="1">
    <citation type="submission" date="2017-11" db="EMBL/GenBank/DDBJ databases">
        <authorList>
            <person name="Watanabe M."/>
            <person name="Kojima H."/>
        </authorList>
    </citation>
    <scope>NUCLEOTIDE SEQUENCE [LARGE SCALE GENOMIC DNA]</scope>
    <source>
        <strain evidence="3">Tokyo 01</strain>
    </source>
</reference>
<feature type="transmembrane region" description="Helical" evidence="1">
    <location>
        <begin position="26"/>
        <end position="48"/>
    </location>
</feature>
<evidence type="ECO:0000313" key="2">
    <source>
        <dbReference type="EMBL" id="GBC59966.1"/>
    </source>
</evidence>
<evidence type="ECO:0000256" key="1">
    <source>
        <dbReference type="SAM" id="Phobius"/>
    </source>
</evidence>
<sequence length="128" mass="15568">MVFIYVSVIFWIGEIFFDSSEFNNSLIFYLIFLSALFLIYIPIILFQIKHVEVYKNRIVLKRAILRTESAIRFEDIEYITERNFGFHYGLDYLLIQGRGSNLRIFCIYVHNYKKLKQIILYLYEKQRL</sequence>
<name>A0A401FSN3_9BACT</name>
<organism evidence="2 3">
    <name type="scientific">Desulfonema ishimotonii</name>
    <dbReference type="NCBI Taxonomy" id="45657"/>
    <lineage>
        <taxon>Bacteria</taxon>
        <taxon>Pseudomonadati</taxon>
        <taxon>Thermodesulfobacteriota</taxon>
        <taxon>Desulfobacteria</taxon>
        <taxon>Desulfobacterales</taxon>
        <taxon>Desulfococcaceae</taxon>
        <taxon>Desulfonema</taxon>
    </lineage>
</organism>
<keyword evidence="1" id="KW-1133">Transmembrane helix</keyword>
<evidence type="ECO:0000313" key="3">
    <source>
        <dbReference type="Proteomes" id="UP000288096"/>
    </source>
</evidence>
<keyword evidence="1" id="KW-0472">Membrane</keyword>
<accession>A0A401FSN3</accession>
<keyword evidence="1" id="KW-0812">Transmembrane</keyword>
<gene>
    <name evidence="2" type="ORF">DENIS_0908</name>
</gene>
<dbReference type="Proteomes" id="UP000288096">
    <property type="component" value="Unassembled WGS sequence"/>
</dbReference>
<protein>
    <submittedName>
        <fullName evidence="2">Uncharacterized protein</fullName>
    </submittedName>
</protein>
<keyword evidence="3" id="KW-1185">Reference proteome</keyword>
<reference evidence="3" key="2">
    <citation type="submission" date="2019-01" db="EMBL/GenBank/DDBJ databases">
        <title>Genome sequence of Desulfonema ishimotonii strain Tokyo 01.</title>
        <authorList>
            <person name="Fukui M."/>
        </authorList>
    </citation>
    <scope>NUCLEOTIDE SEQUENCE [LARGE SCALE GENOMIC DNA]</scope>
    <source>
        <strain evidence="3">Tokyo 01</strain>
    </source>
</reference>